<dbReference type="InterPro" id="IPR001789">
    <property type="entry name" value="Sig_transdc_resp-reg_receiver"/>
</dbReference>
<evidence type="ECO:0000313" key="6">
    <source>
        <dbReference type="EMBL" id="EGW32662.1"/>
    </source>
</evidence>
<dbReference type="FunFam" id="3.40.50.2300:FF:000146">
    <property type="entry name" value="Putative two-component response regulator SSK1p"/>
    <property type="match status" value="1"/>
</dbReference>
<evidence type="ECO:0000256" key="4">
    <source>
        <dbReference type="SAM" id="MobiDB-lite"/>
    </source>
</evidence>
<feature type="compositionally biased region" description="Low complexity" evidence="4">
    <location>
        <begin position="60"/>
        <end position="83"/>
    </location>
</feature>
<dbReference type="PANTHER" id="PTHR45339:SF1">
    <property type="entry name" value="HYBRID SIGNAL TRANSDUCTION HISTIDINE KINASE J"/>
    <property type="match status" value="1"/>
</dbReference>
<keyword evidence="7" id="KW-1185">Reference proteome</keyword>
<dbReference type="InParanoid" id="G3AP91"/>
<dbReference type="OrthoDB" id="21225at2759"/>
<evidence type="ECO:0000256" key="1">
    <source>
        <dbReference type="ARBA" id="ARBA00022553"/>
    </source>
</evidence>
<dbReference type="GO" id="GO:1900445">
    <property type="term" value="P:positive regulation of filamentous growth of a population of unicellular organisms in response to biotic stimulus"/>
    <property type="evidence" value="ECO:0007669"/>
    <property type="project" value="UniProtKB-ARBA"/>
</dbReference>
<dbReference type="AlphaFoldDB" id="G3AP91"/>
<dbReference type="PANTHER" id="PTHR45339">
    <property type="entry name" value="HYBRID SIGNAL TRANSDUCTION HISTIDINE KINASE J"/>
    <property type="match status" value="1"/>
</dbReference>
<dbReference type="STRING" id="619300.G3AP91"/>
<dbReference type="HOGENOM" id="CLU_008307_4_1_1"/>
<evidence type="ECO:0000256" key="2">
    <source>
        <dbReference type="ARBA" id="ARBA00023012"/>
    </source>
</evidence>
<dbReference type="InterPro" id="IPR011006">
    <property type="entry name" value="CheY-like_superfamily"/>
</dbReference>
<accession>G3AP91</accession>
<proteinExistence type="predicted"/>
<dbReference type="CDD" id="cd17546">
    <property type="entry name" value="REC_hyHK_CKI1_RcsC-like"/>
    <property type="match status" value="1"/>
</dbReference>
<protein>
    <recommendedName>
        <fullName evidence="5">Response regulatory domain-containing protein</fullName>
    </recommendedName>
</protein>
<feature type="compositionally biased region" description="Basic and acidic residues" evidence="4">
    <location>
        <begin position="179"/>
        <end position="222"/>
    </location>
</feature>
<keyword evidence="1 3" id="KW-0597">Phosphoprotein</keyword>
<evidence type="ECO:0000259" key="5">
    <source>
        <dbReference type="PROSITE" id="PS50110"/>
    </source>
</evidence>
<dbReference type="GO" id="GO:0036180">
    <property type="term" value="P:filamentous growth of a population of unicellular organisms in response to biotic stimulus"/>
    <property type="evidence" value="ECO:0007669"/>
    <property type="project" value="UniProtKB-ARBA"/>
</dbReference>
<feature type="compositionally biased region" description="Polar residues" evidence="4">
    <location>
        <begin position="106"/>
        <end position="123"/>
    </location>
</feature>
<dbReference type="PROSITE" id="PS50110">
    <property type="entry name" value="RESPONSE_REGULATORY"/>
    <property type="match status" value="1"/>
</dbReference>
<evidence type="ECO:0000256" key="3">
    <source>
        <dbReference type="PROSITE-ProRule" id="PRU00169"/>
    </source>
</evidence>
<feature type="region of interest" description="Disordered" evidence="4">
    <location>
        <begin position="14"/>
        <end position="43"/>
    </location>
</feature>
<dbReference type="RefSeq" id="XP_007375938.1">
    <property type="nucleotide sequence ID" value="XM_007375876.1"/>
</dbReference>
<dbReference type="eggNOG" id="KOG0519">
    <property type="taxonomic scope" value="Eukaryota"/>
</dbReference>
<dbReference type="KEGG" id="spaa:SPAPADRAFT_61724"/>
<feature type="region of interest" description="Disordered" evidence="4">
    <location>
        <begin position="161"/>
        <end position="222"/>
    </location>
</feature>
<feature type="region of interest" description="Disordered" evidence="4">
    <location>
        <begin position="55"/>
        <end position="125"/>
    </location>
</feature>
<dbReference type="GeneID" id="18874023"/>
<feature type="domain" description="Response regulatory" evidence="5">
    <location>
        <begin position="231"/>
        <end position="363"/>
    </location>
</feature>
<dbReference type="Pfam" id="PF00072">
    <property type="entry name" value="Response_reg"/>
    <property type="match status" value="1"/>
</dbReference>
<dbReference type="SMART" id="SM00448">
    <property type="entry name" value="REC"/>
    <property type="match status" value="1"/>
</dbReference>
<organism evidence="7">
    <name type="scientific">Spathaspora passalidarum (strain NRRL Y-27907 / 11-Y1)</name>
    <dbReference type="NCBI Taxonomy" id="619300"/>
    <lineage>
        <taxon>Eukaryota</taxon>
        <taxon>Fungi</taxon>
        <taxon>Dikarya</taxon>
        <taxon>Ascomycota</taxon>
        <taxon>Saccharomycotina</taxon>
        <taxon>Pichiomycetes</taxon>
        <taxon>Debaryomycetaceae</taxon>
        <taxon>Spathaspora</taxon>
    </lineage>
</organism>
<dbReference type="GO" id="GO:0000156">
    <property type="term" value="F:phosphorelay response regulator activity"/>
    <property type="evidence" value="ECO:0007669"/>
    <property type="project" value="UniProtKB-ARBA"/>
</dbReference>
<feature type="modified residue" description="4-aspartylphosphate" evidence="3">
    <location>
        <position position="280"/>
    </location>
</feature>
<gene>
    <name evidence="6" type="ORF">SPAPADRAFT_61724</name>
</gene>
<dbReference type="Gene3D" id="3.40.50.2300">
    <property type="match status" value="1"/>
</dbReference>
<evidence type="ECO:0000313" key="7">
    <source>
        <dbReference type="Proteomes" id="UP000000709"/>
    </source>
</evidence>
<dbReference type="GO" id="GO:0006950">
    <property type="term" value="P:response to stress"/>
    <property type="evidence" value="ECO:0007669"/>
    <property type="project" value="UniProtKB-ARBA"/>
</dbReference>
<reference evidence="6 7" key="1">
    <citation type="journal article" date="2011" name="Proc. Natl. Acad. Sci. U.S.A.">
        <title>Comparative genomics of xylose-fermenting fungi for enhanced biofuel production.</title>
        <authorList>
            <person name="Wohlbach D.J."/>
            <person name="Kuo A."/>
            <person name="Sato T.K."/>
            <person name="Potts K.M."/>
            <person name="Salamov A.A."/>
            <person name="LaButti K.M."/>
            <person name="Sun H."/>
            <person name="Clum A."/>
            <person name="Pangilinan J.L."/>
            <person name="Lindquist E.A."/>
            <person name="Lucas S."/>
            <person name="Lapidus A."/>
            <person name="Jin M."/>
            <person name="Gunawan C."/>
            <person name="Balan V."/>
            <person name="Dale B.E."/>
            <person name="Jeffries T.W."/>
            <person name="Zinkel R."/>
            <person name="Barry K.W."/>
            <person name="Grigoriev I.V."/>
            <person name="Gasch A.P."/>
        </authorList>
    </citation>
    <scope>NUCLEOTIDE SEQUENCE [LARGE SCALE GENOMIC DNA]</scope>
    <source>
        <strain evidence="7">NRRL Y-27907 / 11-Y1</strain>
    </source>
</reference>
<feature type="non-terminal residue" evidence="6">
    <location>
        <position position="363"/>
    </location>
</feature>
<dbReference type="Proteomes" id="UP000000709">
    <property type="component" value="Unassembled WGS sequence"/>
</dbReference>
<sequence length="363" mass="40859">MTLQDALIIDVATDRLPSNFPPPPQARYSEPHYSMGNNSPRDPQFLKIHNHNVKHPQPIPIKQSPSQIYSNPYQQKYPKNYPYSVREKSVSPSSMLRNLPNHRRSQSNPLQSPLSAPVNSTETENPKAVLLLPKNFSLAGGSTGGGNNKKRNQSLYDNFGSEIKTDDDIKPNQSMLEPPEEKPDDEKEVYEQKEERPKTSRSPSKEQIETKKEKEKAKPDAAKDKVLPSISVLIVEDNAINQAILGAFLRKRKIHYQIAKNGQEAIDKWRSGGFHLVLMDIQLPVKSGIEATKEIRHLEKLNKIGVFDPNELSMIKNNEELKPEDKLDLNVFRSPVIIVALTASSNSSIDRKNALTAGCNDYL</sequence>
<name>G3AP91_SPAPN</name>
<keyword evidence="2" id="KW-0902">Two-component regulatory system</keyword>
<dbReference type="EMBL" id="GL996502">
    <property type="protein sequence ID" value="EGW32662.1"/>
    <property type="molecule type" value="Genomic_DNA"/>
</dbReference>
<dbReference type="SUPFAM" id="SSF52172">
    <property type="entry name" value="CheY-like"/>
    <property type="match status" value="1"/>
</dbReference>